<reference evidence="7" key="2">
    <citation type="submission" date="2021-04" db="EMBL/GenBank/DDBJ databases">
        <authorList>
            <person name="Podell S."/>
        </authorList>
    </citation>
    <scope>NUCLEOTIDE SEQUENCE</scope>
    <source>
        <strain evidence="7">Hildebrandi</strain>
    </source>
</reference>
<protein>
    <submittedName>
        <fullName evidence="7">PQ loop repeat domain containing protein</fullName>
    </submittedName>
</protein>
<dbReference type="Pfam" id="PF02675">
    <property type="entry name" value="AdoMet_dc"/>
    <property type="match status" value="1"/>
</dbReference>
<evidence type="ECO:0000313" key="7">
    <source>
        <dbReference type="EMBL" id="KAG7362016.1"/>
    </source>
</evidence>
<evidence type="ECO:0000256" key="4">
    <source>
        <dbReference type="ARBA" id="ARBA00022989"/>
    </source>
</evidence>
<dbReference type="GO" id="GO:0008295">
    <property type="term" value="P:spermidine biosynthetic process"/>
    <property type="evidence" value="ECO:0007669"/>
    <property type="project" value="InterPro"/>
</dbReference>
<comment type="cofactor">
    <cofactor evidence="1">
        <name>pyruvate</name>
        <dbReference type="ChEBI" id="CHEBI:15361"/>
    </cofactor>
</comment>
<reference evidence="7" key="1">
    <citation type="journal article" date="2021" name="Sci. Rep.">
        <title>Diploid genomic architecture of Nitzschia inconspicua, an elite biomass production diatom.</title>
        <authorList>
            <person name="Oliver A."/>
            <person name="Podell S."/>
            <person name="Pinowska A."/>
            <person name="Traller J.C."/>
            <person name="Smith S.R."/>
            <person name="McClure R."/>
            <person name="Beliaev A."/>
            <person name="Bohutskyi P."/>
            <person name="Hill E.A."/>
            <person name="Rabines A."/>
            <person name="Zheng H."/>
            <person name="Allen L.Z."/>
            <person name="Kuo A."/>
            <person name="Grigoriev I.V."/>
            <person name="Allen A.E."/>
            <person name="Hazlebeck D."/>
            <person name="Allen E.E."/>
        </authorList>
    </citation>
    <scope>NUCLEOTIDE SEQUENCE</scope>
    <source>
        <strain evidence="7">Hildebrandi</strain>
    </source>
</reference>
<organism evidence="7 8">
    <name type="scientific">Nitzschia inconspicua</name>
    <dbReference type="NCBI Taxonomy" id="303405"/>
    <lineage>
        <taxon>Eukaryota</taxon>
        <taxon>Sar</taxon>
        <taxon>Stramenopiles</taxon>
        <taxon>Ochrophyta</taxon>
        <taxon>Bacillariophyta</taxon>
        <taxon>Bacillariophyceae</taxon>
        <taxon>Bacillariophycidae</taxon>
        <taxon>Bacillariales</taxon>
        <taxon>Bacillariaceae</taxon>
        <taxon>Nitzschia</taxon>
    </lineage>
</organism>
<dbReference type="AlphaFoldDB" id="A0A9K3LJP0"/>
<dbReference type="GO" id="GO:0004014">
    <property type="term" value="F:adenosylmethionine decarboxylase activity"/>
    <property type="evidence" value="ECO:0007669"/>
    <property type="project" value="InterPro"/>
</dbReference>
<comment type="subcellular location">
    <subcellularLocation>
        <location evidence="2">Membrane</location>
        <topology evidence="2">Multi-pass membrane protein</topology>
    </subcellularLocation>
</comment>
<evidence type="ECO:0000256" key="1">
    <source>
        <dbReference type="ARBA" id="ARBA00001928"/>
    </source>
</evidence>
<dbReference type="Proteomes" id="UP000693970">
    <property type="component" value="Unassembled WGS sequence"/>
</dbReference>
<evidence type="ECO:0000256" key="2">
    <source>
        <dbReference type="ARBA" id="ARBA00004141"/>
    </source>
</evidence>
<evidence type="ECO:0000256" key="5">
    <source>
        <dbReference type="ARBA" id="ARBA00023136"/>
    </source>
</evidence>
<evidence type="ECO:0000313" key="8">
    <source>
        <dbReference type="Proteomes" id="UP000693970"/>
    </source>
</evidence>
<keyword evidence="5 6" id="KW-0472">Membrane</keyword>
<dbReference type="InterPro" id="IPR003826">
    <property type="entry name" value="AdoMetDC_fam_prok"/>
</dbReference>
<gene>
    <name evidence="7" type="ORF">IV203_025682</name>
</gene>
<evidence type="ECO:0000256" key="3">
    <source>
        <dbReference type="ARBA" id="ARBA00022692"/>
    </source>
</evidence>
<accession>A0A9K3LJP0</accession>
<dbReference type="InterPro" id="IPR006603">
    <property type="entry name" value="PQ-loop_rpt"/>
</dbReference>
<feature type="transmembrane region" description="Helical" evidence="6">
    <location>
        <begin position="97"/>
        <end position="116"/>
    </location>
</feature>
<keyword evidence="4 6" id="KW-1133">Transmembrane helix</keyword>
<evidence type="ECO:0000256" key="6">
    <source>
        <dbReference type="SAM" id="Phobius"/>
    </source>
</evidence>
<dbReference type="Pfam" id="PF04193">
    <property type="entry name" value="PQ-loop"/>
    <property type="match status" value="1"/>
</dbReference>
<feature type="transmembrane region" description="Helical" evidence="6">
    <location>
        <begin position="72"/>
        <end position="91"/>
    </location>
</feature>
<dbReference type="OrthoDB" id="8048523at2759"/>
<sequence length="338" mass="37461">MAMSGRGFLLVGSIYTDYRWTVRQKSPRHRCLCNRMLAPNGLMAKYAAVLAVALLPQLVHSLKTRSTKGISYGWQLVYLFGLVLNFIYFLMIKATAAWATLTIEVFFCTWLLVLKIKIDGLECSSRSEANAKDISGDKDDAAACKSGHTDLESLDLELKSGLDNALNRAICVVDGNVDLTRNVDDLICKDAIRFRHDSTIGPYTLVNGAYRGFHIMIDAVFTIELPPEFGNDLLTQMCALAKIHGVRVVHDHAEIFDGTTPGFVAVALLDESHMSAHCYSGQGKLTFDVFTTCGANPDCTRKVARDVLFYLRRNLGGDAKYQIHHLVPLRPVHKGIGY</sequence>
<comment type="caution">
    <text evidence="7">The sequence shown here is derived from an EMBL/GenBank/DDBJ whole genome shotgun (WGS) entry which is preliminary data.</text>
</comment>
<proteinExistence type="predicted"/>
<name>A0A9K3LJP0_9STRA</name>
<dbReference type="EMBL" id="JAGRRH010000012">
    <property type="protein sequence ID" value="KAG7362016.1"/>
    <property type="molecule type" value="Genomic_DNA"/>
</dbReference>
<keyword evidence="8" id="KW-1185">Reference proteome</keyword>
<dbReference type="GO" id="GO:0016020">
    <property type="term" value="C:membrane"/>
    <property type="evidence" value="ECO:0007669"/>
    <property type="project" value="UniProtKB-SubCell"/>
</dbReference>
<feature type="transmembrane region" description="Helical" evidence="6">
    <location>
        <begin position="42"/>
        <end position="60"/>
    </location>
</feature>
<keyword evidence="3 6" id="KW-0812">Transmembrane</keyword>